<dbReference type="EMBL" id="KN818376">
    <property type="protein sequence ID" value="KIL57263.1"/>
    <property type="molecule type" value="Genomic_DNA"/>
</dbReference>
<evidence type="ECO:0000313" key="1">
    <source>
        <dbReference type="EMBL" id="KIL57263.1"/>
    </source>
</evidence>
<reference evidence="1 2" key="1">
    <citation type="submission" date="2014-04" db="EMBL/GenBank/DDBJ databases">
        <title>Evolutionary Origins and Diversification of the Mycorrhizal Mutualists.</title>
        <authorList>
            <consortium name="DOE Joint Genome Institute"/>
            <consortium name="Mycorrhizal Genomics Consortium"/>
            <person name="Kohler A."/>
            <person name="Kuo A."/>
            <person name="Nagy L.G."/>
            <person name="Floudas D."/>
            <person name="Copeland A."/>
            <person name="Barry K.W."/>
            <person name="Cichocki N."/>
            <person name="Veneault-Fourrey C."/>
            <person name="LaButti K."/>
            <person name="Lindquist E.A."/>
            <person name="Lipzen A."/>
            <person name="Lundell T."/>
            <person name="Morin E."/>
            <person name="Murat C."/>
            <person name="Riley R."/>
            <person name="Ohm R."/>
            <person name="Sun H."/>
            <person name="Tunlid A."/>
            <person name="Henrissat B."/>
            <person name="Grigoriev I.V."/>
            <person name="Hibbett D.S."/>
            <person name="Martin F."/>
        </authorList>
    </citation>
    <scope>NUCLEOTIDE SEQUENCE [LARGE SCALE GENOMIC DNA]</scope>
    <source>
        <strain evidence="1 2">Koide BX008</strain>
    </source>
</reference>
<keyword evidence="2" id="KW-1185">Reference proteome</keyword>
<dbReference type="HOGENOM" id="CLU_2072536_0_0_1"/>
<protein>
    <submittedName>
        <fullName evidence="1">Uncharacterized protein</fullName>
    </submittedName>
</protein>
<proteinExistence type="predicted"/>
<sequence length="118" mass="13256">MTLFRCVQKTLYHAMRIPASSNKDQSAVSVSAIWFVGQHIKPNYPPSRVHIIMKFSASALCLWLAVVGAVKLSPARPSNFGFVPRDLSVDDRGLFRLLLFSLFVTNCIDTRNVHDYST</sequence>
<name>A0A0C2WM34_AMAMK</name>
<gene>
    <name evidence="1" type="ORF">M378DRAFT_171931</name>
</gene>
<dbReference type="InParanoid" id="A0A0C2WM34"/>
<organism evidence="1 2">
    <name type="scientific">Amanita muscaria (strain Koide BX008)</name>
    <dbReference type="NCBI Taxonomy" id="946122"/>
    <lineage>
        <taxon>Eukaryota</taxon>
        <taxon>Fungi</taxon>
        <taxon>Dikarya</taxon>
        <taxon>Basidiomycota</taxon>
        <taxon>Agaricomycotina</taxon>
        <taxon>Agaricomycetes</taxon>
        <taxon>Agaricomycetidae</taxon>
        <taxon>Agaricales</taxon>
        <taxon>Pluteineae</taxon>
        <taxon>Amanitaceae</taxon>
        <taxon>Amanita</taxon>
    </lineage>
</organism>
<dbReference type="Proteomes" id="UP000054549">
    <property type="component" value="Unassembled WGS sequence"/>
</dbReference>
<evidence type="ECO:0000313" key="2">
    <source>
        <dbReference type="Proteomes" id="UP000054549"/>
    </source>
</evidence>
<dbReference type="AlphaFoldDB" id="A0A0C2WM34"/>
<accession>A0A0C2WM34</accession>